<dbReference type="InterPro" id="IPR019318">
    <property type="entry name" value="Gua_nucleotide_exch_fac_Ric8"/>
</dbReference>
<evidence type="ECO:0000256" key="3">
    <source>
        <dbReference type="ARBA" id="ARBA00023186"/>
    </source>
</evidence>
<proteinExistence type="inferred from homology"/>
<keyword evidence="3" id="KW-0143">Chaperone</keyword>
<dbReference type="GO" id="GO:0007186">
    <property type="term" value="P:G protein-coupled receptor signaling pathway"/>
    <property type="evidence" value="ECO:0007669"/>
    <property type="project" value="TreeGrafter"/>
</dbReference>
<comment type="similarity">
    <text evidence="1">Belongs to the synembryn family.</text>
</comment>
<keyword evidence="5" id="KW-1185">Reference proteome</keyword>
<dbReference type="GO" id="GO:0005085">
    <property type="term" value="F:guanyl-nucleotide exchange factor activity"/>
    <property type="evidence" value="ECO:0007669"/>
    <property type="project" value="UniProtKB-KW"/>
</dbReference>
<dbReference type="GO" id="GO:0005737">
    <property type="term" value="C:cytoplasm"/>
    <property type="evidence" value="ECO:0007669"/>
    <property type="project" value="TreeGrafter"/>
</dbReference>
<organism evidence="4 5">
    <name type="scientific">Patellaria atrata CBS 101060</name>
    <dbReference type="NCBI Taxonomy" id="1346257"/>
    <lineage>
        <taxon>Eukaryota</taxon>
        <taxon>Fungi</taxon>
        <taxon>Dikarya</taxon>
        <taxon>Ascomycota</taxon>
        <taxon>Pezizomycotina</taxon>
        <taxon>Dothideomycetes</taxon>
        <taxon>Dothideomycetes incertae sedis</taxon>
        <taxon>Patellariales</taxon>
        <taxon>Patellariaceae</taxon>
        <taxon>Patellaria</taxon>
    </lineage>
</organism>
<gene>
    <name evidence="4" type="ORF">M501DRAFT_989194</name>
</gene>
<dbReference type="AlphaFoldDB" id="A0A9P4S3U8"/>
<accession>A0A9P4S3U8</accession>
<evidence type="ECO:0000313" key="5">
    <source>
        <dbReference type="Proteomes" id="UP000799429"/>
    </source>
</evidence>
<dbReference type="GO" id="GO:0001965">
    <property type="term" value="F:G-protein alpha-subunit binding"/>
    <property type="evidence" value="ECO:0007669"/>
    <property type="project" value="TreeGrafter"/>
</dbReference>
<name>A0A9P4S3U8_9PEZI</name>
<evidence type="ECO:0000256" key="1">
    <source>
        <dbReference type="ARBA" id="ARBA00009049"/>
    </source>
</evidence>
<dbReference type="InterPro" id="IPR016024">
    <property type="entry name" value="ARM-type_fold"/>
</dbReference>
<dbReference type="Pfam" id="PF10165">
    <property type="entry name" value="Ric8"/>
    <property type="match status" value="1"/>
</dbReference>
<dbReference type="Proteomes" id="UP000799429">
    <property type="component" value="Unassembled WGS sequence"/>
</dbReference>
<dbReference type="PANTHER" id="PTHR12425">
    <property type="entry name" value="SYNEMBRYN"/>
    <property type="match status" value="1"/>
</dbReference>
<reference evidence="4" key="1">
    <citation type="journal article" date="2020" name="Stud. Mycol.">
        <title>101 Dothideomycetes genomes: a test case for predicting lifestyles and emergence of pathogens.</title>
        <authorList>
            <person name="Haridas S."/>
            <person name="Albert R."/>
            <person name="Binder M."/>
            <person name="Bloem J."/>
            <person name="Labutti K."/>
            <person name="Salamov A."/>
            <person name="Andreopoulos B."/>
            <person name="Baker S."/>
            <person name="Barry K."/>
            <person name="Bills G."/>
            <person name="Bluhm B."/>
            <person name="Cannon C."/>
            <person name="Castanera R."/>
            <person name="Culley D."/>
            <person name="Daum C."/>
            <person name="Ezra D."/>
            <person name="Gonzalez J."/>
            <person name="Henrissat B."/>
            <person name="Kuo A."/>
            <person name="Liang C."/>
            <person name="Lipzen A."/>
            <person name="Lutzoni F."/>
            <person name="Magnuson J."/>
            <person name="Mondo S."/>
            <person name="Nolan M."/>
            <person name="Ohm R."/>
            <person name="Pangilinan J."/>
            <person name="Park H.-J."/>
            <person name="Ramirez L."/>
            <person name="Alfaro M."/>
            <person name="Sun H."/>
            <person name="Tritt A."/>
            <person name="Yoshinaga Y."/>
            <person name="Zwiers L.-H."/>
            <person name="Turgeon B."/>
            <person name="Goodwin S."/>
            <person name="Spatafora J."/>
            <person name="Crous P."/>
            <person name="Grigoriev I."/>
        </authorList>
    </citation>
    <scope>NUCLEOTIDE SEQUENCE</scope>
    <source>
        <strain evidence="4">CBS 101060</strain>
    </source>
</reference>
<dbReference type="OrthoDB" id="5585685at2759"/>
<dbReference type="PANTHER" id="PTHR12425:SF5">
    <property type="entry name" value="SYNEMBRYN"/>
    <property type="match status" value="1"/>
</dbReference>
<protein>
    <submittedName>
        <fullName evidence="4">Uncharacterized protein</fullName>
    </submittedName>
</protein>
<comment type="caution">
    <text evidence="4">The sequence shown here is derived from an EMBL/GenBank/DDBJ whole genome shotgun (WGS) entry which is preliminary data.</text>
</comment>
<evidence type="ECO:0000256" key="2">
    <source>
        <dbReference type="ARBA" id="ARBA00022658"/>
    </source>
</evidence>
<sequence>MASAGSTEKSRDIEKILNQLEADLAEPPPAHDGLLERLRSHITRPIGLGPLSTKRGISVLLRYAFDSASSTSNRSARRCLSNVLLLVPASRQHLADSEYVGHVVNAMKSEDLMDQLISARILFLCTFVTTFDFEALFEEHHISGIINTTLSRYSEFIGTGPSSSRHGPSSIMAACDEVLKLLYTLIAKHPSSEPLFSSSVTPVLKLFTSFSLASPPLQPPISSLINALSILPLPKQSDNASGFTDLFPESDSHIIVDRLDNILLSTIESSTPSDLDAQISPLIQSLLRIAEVAPANLKTHLQSQLLPSSEDREKVLGTGDSLPMRLLRLTNVPSAPHLMELIPALLFELSDKDPRKLVQNIGYGYAAGYLASQSIKLPEDALSSASDRSRITELPEGEDELEGDIPVNPITGQRLDREAKVEIPEMTDEEKEREAERLFVLFERLRATGVVDVENPVAQAAREGRLEEKA</sequence>
<dbReference type="SUPFAM" id="SSF48371">
    <property type="entry name" value="ARM repeat"/>
    <property type="match status" value="1"/>
</dbReference>
<keyword evidence="2" id="KW-0344">Guanine-nucleotide releasing factor</keyword>
<dbReference type="EMBL" id="MU006112">
    <property type="protein sequence ID" value="KAF2834996.1"/>
    <property type="molecule type" value="Genomic_DNA"/>
</dbReference>
<evidence type="ECO:0000313" key="4">
    <source>
        <dbReference type="EMBL" id="KAF2834996.1"/>
    </source>
</evidence>